<evidence type="ECO:0000259" key="1">
    <source>
        <dbReference type="Pfam" id="PF01965"/>
    </source>
</evidence>
<keyword evidence="3" id="KW-1185">Reference proteome</keyword>
<name>A0ABS3P4K0_9BACI</name>
<dbReference type="SUPFAM" id="SSF52317">
    <property type="entry name" value="Class I glutamine amidotransferase-like"/>
    <property type="match status" value="1"/>
</dbReference>
<dbReference type="RefSeq" id="WP_208019145.1">
    <property type="nucleotide sequence ID" value="NZ_JAGDQJ010000032.1"/>
</dbReference>
<organism evidence="2 3">
    <name type="scientific">Bacillus arachidis</name>
    <dbReference type="NCBI Taxonomy" id="2819290"/>
    <lineage>
        <taxon>Bacteria</taxon>
        <taxon>Bacillati</taxon>
        <taxon>Bacillota</taxon>
        <taxon>Bacilli</taxon>
        <taxon>Bacillales</taxon>
        <taxon>Bacillaceae</taxon>
        <taxon>Bacillus</taxon>
    </lineage>
</organism>
<dbReference type="PANTHER" id="PTHR48094:SF12">
    <property type="entry name" value="PARKINSON DISEASE PROTEIN 7 HOMOLOG"/>
    <property type="match status" value="1"/>
</dbReference>
<evidence type="ECO:0000313" key="2">
    <source>
        <dbReference type="EMBL" id="MBO1627965.1"/>
    </source>
</evidence>
<proteinExistence type="predicted"/>
<dbReference type="Pfam" id="PF01965">
    <property type="entry name" value="DJ-1_PfpI"/>
    <property type="match status" value="1"/>
</dbReference>
<dbReference type="InterPro" id="IPR029062">
    <property type="entry name" value="Class_I_gatase-like"/>
</dbReference>
<dbReference type="EMBL" id="JAGDQJ010000032">
    <property type="protein sequence ID" value="MBO1627965.1"/>
    <property type="molecule type" value="Genomic_DNA"/>
</dbReference>
<feature type="domain" description="DJ-1/PfpI" evidence="1">
    <location>
        <begin position="5"/>
        <end position="162"/>
    </location>
</feature>
<dbReference type="InterPro" id="IPR050325">
    <property type="entry name" value="Prot/Nucl_acid_deglycase"/>
</dbReference>
<dbReference type="Gene3D" id="3.40.50.880">
    <property type="match status" value="1"/>
</dbReference>
<evidence type="ECO:0000313" key="3">
    <source>
        <dbReference type="Proteomes" id="UP000677611"/>
    </source>
</evidence>
<dbReference type="Proteomes" id="UP000677611">
    <property type="component" value="Unassembled WGS sequence"/>
</dbReference>
<accession>A0ABS3P4K0</accession>
<reference evidence="2 3" key="1">
    <citation type="submission" date="2021-03" db="EMBL/GenBank/DDBJ databases">
        <title>Identification of novel Bacillus strains.</title>
        <authorList>
            <person name="Xiao Z."/>
            <person name="Li Y."/>
            <person name="Shen J."/>
        </authorList>
    </citation>
    <scope>NUCLEOTIDE SEQUENCE [LARGE SCALE GENOMIC DNA]</scope>
    <source>
        <strain evidence="2 3">SY8</strain>
    </source>
</reference>
<dbReference type="PANTHER" id="PTHR48094">
    <property type="entry name" value="PROTEIN/NUCLEIC ACID DEGLYCASE DJ-1-RELATED"/>
    <property type="match status" value="1"/>
</dbReference>
<sequence length="183" mass="20790">MYTGILLYPRFSEYELSVLLSVLKQGQKQTVYIGLNQQVVKGEAGLPSIPEVTINEIDINQLDSIVLPGVDDFEHLVNHRELKSFLERFKKRNIIIGAISSAPYLLSMSGLLSDKKYTTGLTVAQRNFLETFNEENYIDIPVVIDRNLITARGAYFVDFAIKFGELLNLDFDKGWYNYGKVSI</sequence>
<dbReference type="InterPro" id="IPR002818">
    <property type="entry name" value="DJ-1/PfpI"/>
</dbReference>
<gene>
    <name evidence="2" type="ORF">J4P90_22675</name>
</gene>
<protein>
    <submittedName>
        <fullName evidence="2">DJ-1/PfpI family protein</fullName>
    </submittedName>
</protein>
<comment type="caution">
    <text evidence="2">The sequence shown here is derived from an EMBL/GenBank/DDBJ whole genome shotgun (WGS) entry which is preliminary data.</text>
</comment>